<proteinExistence type="predicted"/>
<evidence type="ECO:0000313" key="1">
    <source>
        <dbReference type="EMBL" id="GMT35444.1"/>
    </source>
</evidence>
<accession>A0AAV5WXQ3</accession>
<name>A0AAV5WXQ3_9BILA</name>
<feature type="non-terminal residue" evidence="1">
    <location>
        <position position="1"/>
    </location>
</feature>
<organism evidence="1 2">
    <name type="scientific">Pristionchus fissidentatus</name>
    <dbReference type="NCBI Taxonomy" id="1538716"/>
    <lineage>
        <taxon>Eukaryota</taxon>
        <taxon>Metazoa</taxon>
        <taxon>Ecdysozoa</taxon>
        <taxon>Nematoda</taxon>
        <taxon>Chromadorea</taxon>
        <taxon>Rhabditida</taxon>
        <taxon>Rhabditina</taxon>
        <taxon>Diplogasteromorpha</taxon>
        <taxon>Diplogasteroidea</taxon>
        <taxon>Neodiplogasteridae</taxon>
        <taxon>Pristionchus</taxon>
    </lineage>
</organism>
<keyword evidence="2" id="KW-1185">Reference proteome</keyword>
<sequence length="162" mass="16836">AAAAAAAVLTTMANQQPTSSAAAAANSTQQRRPVIAANGMEVANVIMLATIRQGDPTQSIPRAAFDALISALNRVGNGEDLIDSVLAKVQQDAPEHMSACMRALQSIVIGHEARNAAPNDPASLLANLQAQSEMFRQSQQAAAQQVAAAQQAAAQLQQQQQQ</sequence>
<gene>
    <name evidence="1" type="ORF">PFISCL1PPCAC_26741</name>
</gene>
<dbReference type="Proteomes" id="UP001432322">
    <property type="component" value="Unassembled WGS sequence"/>
</dbReference>
<comment type="caution">
    <text evidence="1">The sequence shown here is derived from an EMBL/GenBank/DDBJ whole genome shotgun (WGS) entry which is preliminary data.</text>
</comment>
<protein>
    <submittedName>
        <fullName evidence="1">Uncharacterized protein</fullName>
    </submittedName>
</protein>
<feature type="non-terminal residue" evidence="1">
    <location>
        <position position="162"/>
    </location>
</feature>
<dbReference type="EMBL" id="BTSY01000007">
    <property type="protein sequence ID" value="GMT35444.1"/>
    <property type="molecule type" value="Genomic_DNA"/>
</dbReference>
<evidence type="ECO:0000313" key="2">
    <source>
        <dbReference type="Proteomes" id="UP001432322"/>
    </source>
</evidence>
<reference evidence="1" key="1">
    <citation type="submission" date="2023-10" db="EMBL/GenBank/DDBJ databases">
        <title>Genome assembly of Pristionchus species.</title>
        <authorList>
            <person name="Yoshida K."/>
            <person name="Sommer R.J."/>
        </authorList>
    </citation>
    <scope>NUCLEOTIDE SEQUENCE</scope>
    <source>
        <strain evidence="1">RS5133</strain>
    </source>
</reference>
<dbReference type="AlphaFoldDB" id="A0AAV5WXQ3"/>